<keyword evidence="3" id="KW-1185">Reference proteome</keyword>
<accession>A0ABY3XBK4</accession>
<dbReference type="Proteomes" id="UP000829194">
    <property type="component" value="Chromosome"/>
</dbReference>
<name>A0ABY3XBK4_9GAMM</name>
<evidence type="ECO:0000256" key="1">
    <source>
        <dbReference type="SAM" id="MobiDB-lite"/>
    </source>
</evidence>
<evidence type="ECO:0000313" key="3">
    <source>
        <dbReference type="Proteomes" id="UP000829194"/>
    </source>
</evidence>
<reference evidence="2 3" key="1">
    <citation type="submission" date="2022-03" db="EMBL/GenBank/DDBJ databases">
        <title>Complete genome sequence of Lysobacter capsici VKM B-2533 and Lysobacter gummosus 10.1.1, promising sources of lytic agents.</title>
        <authorList>
            <person name="Tarlachkov S.V."/>
            <person name="Kudryakova I.V."/>
            <person name="Afoshin A.S."/>
            <person name="Leontyevskaya E.A."/>
            <person name="Leontyevskaya N.V."/>
        </authorList>
    </citation>
    <scope>NUCLEOTIDE SEQUENCE [LARGE SCALE GENOMIC DNA]</scope>
    <source>
        <strain evidence="2 3">10.1.1</strain>
    </source>
</reference>
<feature type="region of interest" description="Disordered" evidence="1">
    <location>
        <begin position="99"/>
        <end position="125"/>
    </location>
</feature>
<gene>
    <name evidence="2" type="ORF">MOV92_21395</name>
</gene>
<proteinExistence type="predicted"/>
<organism evidence="2 3">
    <name type="scientific">Lysobacter gummosus</name>
    <dbReference type="NCBI Taxonomy" id="262324"/>
    <lineage>
        <taxon>Bacteria</taxon>
        <taxon>Pseudomonadati</taxon>
        <taxon>Pseudomonadota</taxon>
        <taxon>Gammaproteobacteria</taxon>
        <taxon>Lysobacterales</taxon>
        <taxon>Lysobacteraceae</taxon>
        <taxon>Lysobacter</taxon>
    </lineage>
</organism>
<dbReference type="RefSeq" id="WP_148649048.1">
    <property type="nucleotide sequence ID" value="NZ_CP011131.1"/>
</dbReference>
<dbReference type="EMBL" id="CP093547">
    <property type="protein sequence ID" value="UNP28995.1"/>
    <property type="molecule type" value="Genomic_DNA"/>
</dbReference>
<sequence length="125" mass="13701">MQTMFDIAVGRCESIENKTVTIKLDSAIVSRLVPGHPWRTSGTSRLKLDIELCSLRSPPVVGAETFLQREALLRNPAASLDLLGDGNYTSVRLKSLGANTEPEMLSSSSKTILGDRPRSRWSKNS</sequence>
<protein>
    <submittedName>
        <fullName evidence="2">Uncharacterized protein</fullName>
    </submittedName>
</protein>
<evidence type="ECO:0000313" key="2">
    <source>
        <dbReference type="EMBL" id="UNP28995.1"/>
    </source>
</evidence>